<accession>A0AAE8BR07</accession>
<dbReference type="Proteomes" id="UP000827517">
    <property type="component" value="Segment"/>
</dbReference>
<evidence type="ECO:0000256" key="1">
    <source>
        <dbReference type="SAM" id="Phobius"/>
    </source>
</evidence>
<dbReference type="RefSeq" id="YP_010667974.1">
    <property type="nucleotide sequence ID" value="NC_070952.1"/>
</dbReference>
<protein>
    <submittedName>
        <fullName evidence="2">Uncharacterized protein</fullName>
    </submittedName>
</protein>
<keyword evidence="1" id="KW-0812">Transmembrane</keyword>
<dbReference type="GeneID" id="77944100"/>
<keyword evidence="1" id="KW-0472">Membrane</keyword>
<name>A0AAE8BR07_9CAUD</name>
<keyword evidence="3" id="KW-1185">Reference proteome</keyword>
<proteinExistence type="predicted"/>
<evidence type="ECO:0000313" key="3">
    <source>
        <dbReference type="Proteomes" id="UP000827517"/>
    </source>
</evidence>
<feature type="transmembrane region" description="Helical" evidence="1">
    <location>
        <begin position="42"/>
        <end position="63"/>
    </location>
</feature>
<keyword evidence="1" id="KW-1133">Transmembrane helix</keyword>
<dbReference type="KEGG" id="vg:77944100"/>
<feature type="transmembrane region" description="Helical" evidence="1">
    <location>
        <begin position="6"/>
        <end position="30"/>
    </location>
</feature>
<gene>
    <name evidence="2" type="primary">220</name>
    <name evidence="2" type="ORF">AH04_220</name>
</gene>
<reference evidence="2" key="1">
    <citation type="submission" date="2021-07" db="EMBL/GenBank/DDBJ databases">
        <authorList>
            <person name="Roth S.J."/>
            <person name="Krukonis G.P."/>
            <person name="Delesalle V.A."/>
        </authorList>
    </citation>
    <scope>NUCLEOTIDE SEQUENCE</scope>
</reference>
<evidence type="ECO:0000313" key="2">
    <source>
        <dbReference type="EMBL" id="QZA70695.1"/>
    </source>
</evidence>
<organism evidence="2 3">
    <name type="scientific">Erwinia phage AH04</name>
    <dbReference type="NCBI Taxonomy" id="2869569"/>
    <lineage>
        <taxon>Viruses</taxon>
        <taxon>Duplodnaviria</taxon>
        <taxon>Heunggongvirae</taxon>
        <taxon>Uroviricota</taxon>
        <taxon>Caudoviricetes</taxon>
        <taxon>Chimalliviridae</taxon>
        <taxon>Meadowvirus</taxon>
        <taxon>Meadowvirus AH04</taxon>
    </lineage>
</organism>
<sequence>MEIETWQLFLLLFAAISLVLAIAIRVWNSLHWSDQNKIKEKAMIYGVFIVLTSAAAYIIASIIKWNMTH</sequence>
<dbReference type="EMBL" id="MZ501267">
    <property type="protein sequence ID" value="QZA70695.1"/>
    <property type="molecule type" value="Genomic_DNA"/>
</dbReference>